<evidence type="ECO:0000313" key="7">
    <source>
        <dbReference type="EMBL" id="CAF1516776.1"/>
    </source>
</evidence>
<dbReference type="EMBL" id="CAJNOU010006996">
    <property type="protein sequence ID" value="CAF1516776.1"/>
    <property type="molecule type" value="Genomic_DNA"/>
</dbReference>
<accession>A0A815UA91</accession>
<evidence type="ECO:0000313" key="8">
    <source>
        <dbReference type="Proteomes" id="UP000663889"/>
    </source>
</evidence>
<dbReference type="AlphaFoldDB" id="A0A815UA91"/>
<protein>
    <recommendedName>
        <fullName evidence="6">TRPM-like domain-containing protein</fullName>
    </recommendedName>
</protein>
<gene>
    <name evidence="7" type="ORF">SEV965_LOCUS36820</name>
</gene>
<proteinExistence type="predicted"/>
<dbReference type="Proteomes" id="UP000663889">
    <property type="component" value="Unassembled WGS sequence"/>
</dbReference>
<keyword evidence="2" id="KW-0812">Transmembrane</keyword>
<evidence type="ECO:0000256" key="1">
    <source>
        <dbReference type="ARBA" id="ARBA00004141"/>
    </source>
</evidence>
<evidence type="ECO:0000256" key="5">
    <source>
        <dbReference type="SAM" id="SignalP"/>
    </source>
</evidence>
<feature type="domain" description="TRPM-like" evidence="6">
    <location>
        <begin position="338"/>
        <end position="386"/>
    </location>
</feature>
<evidence type="ECO:0000256" key="3">
    <source>
        <dbReference type="ARBA" id="ARBA00022989"/>
    </source>
</evidence>
<name>A0A815UA91_9BILA</name>
<evidence type="ECO:0000256" key="4">
    <source>
        <dbReference type="ARBA" id="ARBA00023136"/>
    </source>
</evidence>
<dbReference type="PANTHER" id="PTHR13800">
    <property type="entry name" value="TRANSIENT RECEPTOR POTENTIAL CATION CHANNEL, SUBFAMILY M, MEMBER 6"/>
    <property type="match status" value="1"/>
</dbReference>
<dbReference type="InterPro" id="IPR050927">
    <property type="entry name" value="TRPM"/>
</dbReference>
<evidence type="ECO:0000256" key="2">
    <source>
        <dbReference type="ARBA" id="ARBA00022692"/>
    </source>
</evidence>
<organism evidence="7 8">
    <name type="scientific">Rotaria sordida</name>
    <dbReference type="NCBI Taxonomy" id="392033"/>
    <lineage>
        <taxon>Eukaryota</taxon>
        <taxon>Metazoa</taxon>
        <taxon>Spiralia</taxon>
        <taxon>Gnathifera</taxon>
        <taxon>Rotifera</taxon>
        <taxon>Eurotatoria</taxon>
        <taxon>Bdelloidea</taxon>
        <taxon>Philodinida</taxon>
        <taxon>Philodinidae</taxon>
        <taxon>Rotaria</taxon>
    </lineage>
</organism>
<sequence>PIIILFFFFIFDVDPVPVALPVVEGGPNTVRTVHEAVVENNISAVFLEGTAVFLEGTGRCCDLFAKAFHLYNEYRRNIESDDETSVNIDPDTLAKYYDELKIKLREDLKDELLSINGPVDIPATPDNHAHLTDNKDNFELVYECIHTRRNFLHIISLSSRHLVEPDIDLAILQALLKATSDKKGCEATIQRKREQLRLALEWNRVDIARNYIMKNKADWNDIFISNSIKDPLRTLYEKKMQPFIANFLGVCAAILQKDFPIDSGPKHENDAEKICCCGTRYFNQSLDSTYDDNERTEKLTITDSVYMNIDRELFLWSVIAHRQDLALLFWSRGKNKINLAVQILEKLYEANLQQCLKSIIRQIPSYGNATWLELAVEAHAKEFIAHRAVQDLFNDIWFGYIKESVSYVKFFFTTFMLWYSGFLPYNENLVTEDDNTALIVCIIKFK</sequence>
<dbReference type="Pfam" id="PF25508">
    <property type="entry name" value="TRPM2"/>
    <property type="match status" value="1"/>
</dbReference>
<comment type="subcellular location">
    <subcellularLocation>
        <location evidence="1">Membrane</location>
        <topology evidence="1">Multi-pass membrane protein</topology>
    </subcellularLocation>
</comment>
<keyword evidence="4" id="KW-0472">Membrane</keyword>
<dbReference type="GO" id="GO:0005886">
    <property type="term" value="C:plasma membrane"/>
    <property type="evidence" value="ECO:0007669"/>
    <property type="project" value="TreeGrafter"/>
</dbReference>
<dbReference type="GO" id="GO:0005261">
    <property type="term" value="F:monoatomic cation channel activity"/>
    <property type="evidence" value="ECO:0007669"/>
    <property type="project" value="TreeGrafter"/>
</dbReference>
<feature type="non-terminal residue" evidence="7">
    <location>
        <position position="1"/>
    </location>
</feature>
<reference evidence="7" key="1">
    <citation type="submission" date="2021-02" db="EMBL/GenBank/DDBJ databases">
        <authorList>
            <person name="Nowell W R."/>
        </authorList>
    </citation>
    <scope>NUCLEOTIDE SEQUENCE</scope>
</reference>
<feature type="chain" id="PRO_5033007421" description="TRPM-like domain-containing protein" evidence="5">
    <location>
        <begin position="16"/>
        <end position="446"/>
    </location>
</feature>
<evidence type="ECO:0000259" key="6">
    <source>
        <dbReference type="Pfam" id="PF25508"/>
    </source>
</evidence>
<dbReference type="GO" id="GO:0030001">
    <property type="term" value="P:metal ion transport"/>
    <property type="evidence" value="ECO:0007669"/>
    <property type="project" value="TreeGrafter"/>
</dbReference>
<keyword evidence="5" id="KW-0732">Signal</keyword>
<feature type="signal peptide" evidence="5">
    <location>
        <begin position="1"/>
        <end position="15"/>
    </location>
</feature>
<comment type="caution">
    <text evidence="7">The sequence shown here is derived from an EMBL/GenBank/DDBJ whole genome shotgun (WGS) entry which is preliminary data.</text>
</comment>
<keyword evidence="3" id="KW-1133">Transmembrane helix</keyword>
<dbReference type="PANTHER" id="PTHR13800:SF1">
    <property type="entry name" value="TRANSIENT RECEPTOR POTENTIAL CATION CHANNEL TRPM"/>
    <property type="match status" value="1"/>
</dbReference>
<dbReference type="InterPro" id="IPR057366">
    <property type="entry name" value="TRPM-like"/>
</dbReference>